<organism evidence="2 3">
    <name type="scientific">Sphingobacterium humi</name>
    <dbReference type="NCBI Taxonomy" id="1796905"/>
    <lineage>
        <taxon>Bacteria</taxon>
        <taxon>Pseudomonadati</taxon>
        <taxon>Bacteroidota</taxon>
        <taxon>Sphingobacteriia</taxon>
        <taxon>Sphingobacteriales</taxon>
        <taxon>Sphingobacteriaceae</taxon>
        <taxon>Sphingobacterium</taxon>
    </lineage>
</organism>
<dbReference type="CDD" id="cd13121">
    <property type="entry name" value="BF2867_like_C"/>
    <property type="match status" value="1"/>
</dbReference>
<keyword evidence="1" id="KW-0732">Signal</keyword>
<keyword evidence="3" id="KW-1185">Reference proteome</keyword>
<accession>A0A6N8L218</accession>
<gene>
    <name evidence="2" type="ORF">GQF63_09210</name>
</gene>
<evidence type="ECO:0008006" key="4">
    <source>
        <dbReference type="Google" id="ProtNLM"/>
    </source>
</evidence>
<proteinExistence type="predicted"/>
<dbReference type="CDD" id="cd13120">
    <property type="entry name" value="BF2867_like_N"/>
    <property type="match status" value="1"/>
</dbReference>
<dbReference type="RefSeq" id="WP_160368934.1">
    <property type="nucleotide sequence ID" value="NZ_WSQA01000005.1"/>
</dbReference>
<dbReference type="EMBL" id="WSQA01000005">
    <property type="protein sequence ID" value="MVZ62198.1"/>
    <property type="molecule type" value="Genomic_DNA"/>
</dbReference>
<dbReference type="Proteomes" id="UP000435036">
    <property type="component" value="Unassembled WGS sequence"/>
</dbReference>
<feature type="signal peptide" evidence="1">
    <location>
        <begin position="1"/>
        <end position="17"/>
    </location>
</feature>
<dbReference type="Pfam" id="PF13149">
    <property type="entry name" value="Mfa_like_1"/>
    <property type="match status" value="1"/>
</dbReference>
<dbReference type="InterPro" id="IPR025049">
    <property type="entry name" value="Mfa-like_1"/>
</dbReference>
<dbReference type="PROSITE" id="PS51257">
    <property type="entry name" value="PROKAR_LIPOPROTEIN"/>
    <property type="match status" value="1"/>
</dbReference>
<reference evidence="2 3" key="1">
    <citation type="submission" date="2019-12" db="EMBL/GenBank/DDBJ databases">
        <authorList>
            <person name="Dong K."/>
        </authorList>
    </citation>
    <scope>NUCLEOTIDE SEQUENCE [LARGE SCALE GENOMIC DNA]</scope>
    <source>
        <strain evidence="2 3">JCM 31225</strain>
    </source>
</reference>
<sequence length="303" mass="31359">MKTALLSSLALTAVLFASCTKEKGRVEDQAIQFDARINQQKATSSGSGLLSTSWSANDKIGIFMLDQGSNTVSGGHANRAYSYVGSAFTPDAGQEIYYPVSDSKVDFIAYYPFKAGSAIGTPFPISVASQTDLGAIDVLWVKSTNGTTGFNKSATAPVPLAFDHKLSKIVINTSAGAGLSGAAGDWTSMAVKIKGMNSTAVLDLATGVVSGNAAPLDITPFVRSAGAKYEAIVLPETFTAAGAVQITFTIGADTYTWSSQANATFEAGKEYTYNITVSKTGVSLGAVTIVDWIAAPAETGIAL</sequence>
<evidence type="ECO:0000256" key="1">
    <source>
        <dbReference type="SAM" id="SignalP"/>
    </source>
</evidence>
<evidence type="ECO:0000313" key="2">
    <source>
        <dbReference type="EMBL" id="MVZ62198.1"/>
    </source>
</evidence>
<protein>
    <recommendedName>
        <fullName evidence="4">Fimbrillin family protein</fullName>
    </recommendedName>
</protein>
<dbReference type="AlphaFoldDB" id="A0A6N8L218"/>
<comment type="caution">
    <text evidence="2">The sequence shown here is derived from an EMBL/GenBank/DDBJ whole genome shotgun (WGS) entry which is preliminary data.</text>
</comment>
<feature type="chain" id="PRO_5026811038" description="Fimbrillin family protein" evidence="1">
    <location>
        <begin position="18"/>
        <end position="303"/>
    </location>
</feature>
<evidence type="ECO:0000313" key="3">
    <source>
        <dbReference type="Proteomes" id="UP000435036"/>
    </source>
</evidence>
<dbReference type="Gene3D" id="2.60.40.2620">
    <property type="entry name" value="Fimbrillin-like"/>
    <property type="match status" value="1"/>
</dbReference>
<name>A0A6N8L218_9SPHI</name>
<dbReference type="OrthoDB" id="1091951at2"/>
<dbReference type="InterPro" id="IPR042278">
    <property type="entry name" value="Mfa-like_1_N"/>
</dbReference>
<dbReference type="Gene3D" id="2.60.40.2630">
    <property type="match status" value="1"/>
</dbReference>